<dbReference type="AlphaFoldDB" id="A0A4C1YNZ7"/>
<evidence type="ECO:0000313" key="2">
    <source>
        <dbReference type="EMBL" id="GBP77878.1"/>
    </source>
</evidence>
<evidence type="ECO:0000313" key="3">
    <source>
        <dbReference type="Proteomes" id="UP000299102"/>
    </source>
</evidence>
<protein>
    <submittedName>
        <fullName evidence="2">Uncharacterized protein</fullName>
    </submittedName>
</protein>
<evidence type="ECO:0000256" key="1">
    <source>
        <dbReference type="SAM" id="MobiDB-lite"/>
    </source>
</evidence>
<name>A0A4C1YNZ7_EUMVA</name>
<sequence length="116" mass="12730">MQGHGAGVGGFNVTPNVNKSVRTHVVEEEYQFGFSKYVPNRAELMVTTAYRQHLNAHRIGMRMNAFCSELRLHAGTFLHNAGCCIEIRPLAGVPSRSCSTPDATAKGLRNQKVTVD</sequence>
<feature type="region of interest" description="Disordered" evidence="1">
    <location>
        <begin position="95"/>
        <end position="116"/>
    </location>
</feature>
<proteinExistence type="predicted"/>
<comment type="caution">
    <text evidence="2">The sequence shown here is derived from an EMBL/GenBank/DDBJ whole genome shotgun (WGS) entry which is preliminary data.</text>
</comment>
<accession>A0A4C1YNZ7</accession>
<reference evidence="2 3" key="1">
    <citation type="journal article" date="2019" name="Commun. Biol.">
        <title>The bagworm genome reveals a unique fibroin gene that provides high tensile strength.</title>
        <authorList>
            <person name="Kono N."/>
            <person name="Nakamura H."/>
            <person name="Ohtoshi R."/>
            <person name="Tomita M."/>
            <person name="Numata K."/>
            <person name="Arakawa K."/>
        </authorList>
    </citation>
    <scope>NUCLEOTIDE SEQUENCE [LARGE SCALE GENOMIC DNA]</scope>
</reference>
<dbReference type="Proteomes" id="UP000299102">
    <property type="component" value="Unassembled WGS sequence"/>
</dbReference>
<keyword evidence="3" id="KW-1185">Reference proteome</keyword>
<organism evidence="2 3">
    <name type="scientific">Eumeta variegata</name>
    <name type="common">Bagworm moth</name>
    <name type="synonym">Eumeta japonica</name>
    <dbReference type="NCBI Taxonomy" id="151549"/>
    <lineage>
        <taxon>Eukaryota</taxon>
        <taxon>Metazoa</taxon>
        <taxon>Ecdysozoa</taxon>
        <taxon>Arthropoda</taxon>
        <taxon>Hexapoda</taxon>
        <taxon>Insecta</taxon>
        <taxon>Pterygota</taxon>
        <taxon>Neoptera</taxon>
        <taxon>Endopterygota</taxon>
        <taxon>Lepidoptera</taxon>
        <taxon>Glossata</taxon>
        <taxon>Ditrysia</taxon>
        <taxon>Tineoidea</taxon>
        <taxon>Psychidae</taxon>
        <taxon>Oiketicinae</taxon>
        <taxon>Eumeta</taxon>
    </lineage>
</organism>
<dbReference type="EMBL" id="BGZK01001351">
    <property type="protein sequence ID" value="GBP77878.1"/>
    <property type="molecule type" value="Genomic_DNA"/>
</dbReference>
<gene>
    <name evidence="2" type="ORF">EVAR_54043_1</name>
</gene>